<accession>A0A1V6LSW6</accession>
<dbReference type="PANTHER" id="PTHR42970">
    <property type="entry name" value="PECTATE LYASE C-RELATED"/>
    <property type="match status" value="1"/>
</dbReference>
<name>A0A1V6LSW6_9FLAO</name>
<keyword evidence="1" id="KW-0479">Metal-binding</keyword>
<protein>
    <recommendedName>
        <fullName evidence="5">Pectate lyase</fullName>
    </recommendedName>
</protein>
<keyword evidence="4" id="KW-1185">Reference proteome</keyword>
<organism evidence="3 4">
    <name type="scientific">Croceivirga radicis</name>
    <dbReference type="NCBI Taxonomy" id="1929488"/>
    <lineage>
        <taxon>Bacteria</taxon>
        <taxon>Pseudomonadati</taxon>
        <taxon>Bacteroidota</taxon>
        <taxon>Flavobacteriia</taxon>
        <taxon>Flavobacteriales</taxon>
        <taxon>Flavobacteriaceae</taxon>
        <taxon>Croceivirga</taxon>
    </lineage>
</organism>
<dbReference type="EMBL" id="MTBC01000004">
    <property type="protein sequence ID" value="OQD43076.1"/>
    <property type="molecule type" value="Genomic_DNA"/>
</dbReference>
<dbReference type="InterPro" id="IPR052063">
    <property type="entry name" value="Polysaccharide_Lyase_1"/>
</dbReference>
<dbReference type="Gene3D" id="2.160.20.10">
    <property type="entry name" value="Single-stranded right-handed beta-helix, Pectin lyase-like"/>
    <property type="match status" value="1"/>
</dbReference>
<proteinExistence type="predicted"/>
<dbReference type="Proteomes" id="UP000191680">
    <property type="component" value="Unassembled WGS sequence"/>
</dbReference>
<dbReference type="GO" id="GO:0046872">
    <property type="term" value="F:metal ion binding"/>
    <property type="evidence" value="ECO:0007669"/>
    <property type="project" value="UniProtKB-KW"/>
</dbReference>
<dbReference type="InterPro" id="IPR011050">
    <property type="entry name" value="Pectin_lyase_fold/virulence"/>
</dbReference>
<dbReference type="SUPFAM" id="SSF51126">
    <property type="entry name" value="Pectin lyase-like"/>
    <property type="match status" value="1"/>
</dbReference>
<keyword evidence="2" id="KW-0325">Glycoprotein</keyword>
<dbReference type="AlphaFoldDB" id="A0A1V6LSW6"/>
<dbReference type="InterPro" id="IPR012334">
    <property type="entry name" value="Pectin_lyas_fold"/>
</dbReference>
<evidence type="ECO:0000313" key="4">
    <source>
        <dbReference type="Proteomes" id="UP000191680"/>
    </source>
</evidence>
<dbReference type="PANTHER" id="PTHR42970:SF1">
    <property type="entry name" value="PECTATE LYASE C-RELATED"/>
    <property type="match status" value="1"/>
</dbReference>
<evidence type="ECO:0000256" key="1">
    <source>
        <dbReference type="ARBA" id="ARBA00022723"/>
    </source>
</evidence>
<sequence length="568" mass="62273">MFTISLLCVVIFTTSCNKDSELFDTEIEQRTEDEKNSGEISESSSSIDFIINDDTFHVSGEKDISILNVLGNDTIPSGYTSELISLSTPKEGIVSINDDNTINYEPIENTNAKLNGGKVNDEFQYTLKVTDTDGNSDVKNASVNVTTDYSGELKAFPGAFGFGKNATGGRGGIVYKVTNLNDEGEGSLRYGVEQISEPRTIVFEVSGYINAKTPIRIKNGNITIAGQSAPSKGICIRGASLWIEAENVIVRYLKIRPGKNAYDPNGVGQAGGDEPDDGIRIVSWPGGNSIENIIIDHCSVTWAHDGILDITSPQTDTSVKTKNISIQNCLLAENIDKGYGVLVNLAYNVSFYNNLIAHTSDRNVAFSSEAGKGGEMINNFVYGTIRSTWFREGNVVDFVGNKYVTGPNINRLYETYKMEKGEFDINQSSVYIDDCIDDGKLANWNARANPFIVSAPNFNNDYDVKSAISLGQDFLSYIGDNLHRDEADQRIIDQVINETGNLITHENQVGGYPSLSETSRDLNFDSDNDGISDIWEVTNFGSTLIKPTEDLDGDGYTIIEEYLNSLVY</sequence>
<evidence type="ECO:0008006" key="5">
    <source>
        <dbReference type="Google" id="ProtNLM"/>
    </source>
</evidence>
<dbReference type="Pfam" id="PF17963">
    <property type="entry name" value="Big_9"/>
    <property type="match status" value="1"/>
</dbReference>
<comment type="caution">
    <text evidence="3">The sequence shown here is derived from an EMBL/GenBank/DDBJ whole genome shotgun (WGS) entry which is preliminary data.</text>
</comment>
<evidence type="ECO:0000256" key="2">
    <source>
        <dbReference type="ARBA" id="ARBA00023180"/>
    </source>
</evidence>
<evidence type="ECO:0000313" key="3">
    <source>
        <dbReference type="EMBL" id="OQD43076.1"/>
    </source>
</evidence>
<reference evidence="3 4" key="1">
    <citation type="submission" date="2016-12" db="EMBL/GenBank/DDBJ databases">
        <authorList>
            <person name="Song W.-J."/>
            <person name="Kurnit D.M."/>
        </authorList>
    </citation>
    <scope>NUCLEOTIDE SEQUENCE [LARGE SCALE GENOMIC DNA]</scope>
    <source>
        <strain evidence="3 4">HSG9</strain>
    </source>
</reference>
<gene>
    <name evidence="3" type="ORF">BUL40_08280</name>
</gene>